<dbReference type="EMBL" id="FPAG01000008">
    <property type="protein sequence ID" value="SFT07166.1"/>
    <property type="molecule type" value="Genomic_DNA"/>
</dbReference>
<proteinExistence type="inferred from homology"/>
<sequence>MSNPNVKISSVQILSNDWYTLKKVHFQYKTKDGITQSQSREVYDRGNGAVVLLYNKGTKNIILTKQFRMPTYLNENSDGMMIEAPAGVLDEDDPSDCIKREIEEETGFRVKKVKKLFESYTSPGAVTEILHFFIAYYTSDMKVNEGGGKQDEHEDIEVLEISFQKALDMLHSGEIKDAKTMMLLLYAKAYNNLL</sequence>
<dbReference type="CDD" id="cd24157">
    <property type="entry name" value="NUDIX_GDPMK"/>
    <property type="match status" value="1"/>
</dbReference>
<keyword evidence="6" id="KW-0378">Hydrolase</keyword>
<dbReference type="SUPFAM" id="SSF55811">
    <property type="entry name" value="Nudix"/>
    <property type="match status" value="1"/>
</dbReference>
<organism evidence="12 13">
    <name type="scientific">Zhouia amylolytica</name>
    <dbReference type="NCBI Taxonomy" id="376730"/>
    <lineage>
        <taxon>Bacteria</taxon>
        <taxon>Pseudomonadati</taxon>
        <taxon>Bacteroidota</taxon>
        <taxon>Flavobacteriia</taxon>
        <taxon>Flavobacteriales</taxon>
        <taxon>Flavobacteriaceae</taxon>
        <taxon>Zhouia</taxon>
    </lineage>
</organism>
<dbReference type="InterPro" id="IPR004385">
    <property type="entry name" value="NDP_pyrophosphatase"/>
</dbReference>
<keyword evidence="9" id="KW-0479">Metal-binding</keyword>
<comment type="similarity">
    <text evidence="3">Belongs to the Nudix hydrolase family. NudK subfamily.</text>
</comment>
<dbReference type="Pfam" id="PF00293">
    <property type="entry name" value="NUDIX"/>
    <property type="match status" value="1"/>
</dbReference>
<comment type="cofactor">
    <cofactor evidence="2 9">
        <name>Mg(2+)</name>
        <dbReference type="ChEBI" id="CHEBI:18420"/>
    </cofactor>
</comment>
<dbReference type="PANTHER" id="PTHR11839:SF18">
    <property type="entry name" value="NUDIX HYDROLASE DOMAIN-CONTAINING PROTEIN"/>
    <property type="match status" value="1"/>
</dbReference>
<dbReference type="Proteomes" id="UP000183209">
    <property type="component" value="Unassembled WGS sequence"/>
</dbReference>
<dbReference type="RefSeq" id="WP_074979569.1">
    <property type="nucleotide sequence ID" value="NZ_FPAG01000008.1"/>
</dbReference>
<reference evidence="12 13" key="1">
    <citation type="submission" date="2016-10" db="EMBL/GenBank/DDBJ databases">
        <authorList>
            <person name="de Groot N.N."/>
        </authorList>
    </citation>
    <scope>NUCLEOTIDE SEQUENCE [LARGE SCALE GENOMIC DNA]</scope>
    <source>
        <strain evidence="12 13">CGMCC 1.6114</strain>
    </source>
</reference>
<evidence type="ECO:0000256" key="10">
    <source>
        <dbReference type="PIRSR" id="PIRSR604385-3"/>
    </source>
</evidence>
<dbReference type="PANTHER" id="PTHR11839">
    <property type="entry name" value="UDP/ADP-SUGAR PYROPHOSPHATASE"/>
    <property type="match status" value="1"/>
</dbReference>
<feature type="binding site" evidence="9">
    <location>
        <position position="101"/>
    </location>
    <ligand>
        <name>Mg(2+)</name>
        <dbReference type="ChEBI" id="CHEBI:18420"/>
        <label>1</label>
    </ligand>
</feature>
<dbReference type="GO" id="GO:0019693">
    <property type="term" value="P:ribose phosphate metabolic process"/>
    <property type="evidence" value="ECO:0007669"/>
    <property type="project" value="TreeGrafter"/>
</dbReference>
<evidence type="ECO:0000259" key="11">
    <source>
        <dbReference type="PROSITE" id="PS51462"/>
    </source>
</evidence>
<dbReference type="InterPro" id="IPR015797">
    <property type="entry name" value="NUDIX_hydrolase-like_dom_sf"/>
</dbReference>
<keyword evidence="9" id="KW-0460">Magnesium</keyword>
<dbReference type="InterPro" id="IPR000086">
    <property type="entry name" value="NUDIX_hydrolase_dom"/>
</dbReference>
<dbReference type="Gene3D" id="3.90.79.10">
    <property type="entry name" value="Nucleoside Triphosphate Pyrophosphohydrolase"/>
    <property type="match status" value="1"/>
</dbReference>
<accession>A0A1I6V0P8</accession>
<evidence type="ECO:0000256" key="9">
    <source>
        <dbReference type="PIRSR" id="PIRSR604385-2"/>
    </source>
</evidence>
<feature type="binding site" evidence="9">
    <location>
        <position position="105"/>
    </location>
    <ligand>
        <name>Mg(2+)</name>
        <dbReference type="ChEBI" id="CHEBI:18420"/>
        <label>1</label>
    </ligand>
</feature>
<gene>
    <name evidence="12" type="ORF">SAMN04487906_2768</name>
</gene>
<evidence type="ECO:0000256" key="7">
    <source>
        <dbReference type="ARBA" id="ARBA00032162"/>
    </source>
</evidence>
<name>A0A1I6V0P8_9FLAO</name>
<dbReference type="GO" id="GO:0046872">
    <property type="term" value="F:metal ion binding"/>
    <property type="evidence" value="ECO:0007669"/>
    <property type="project" value="UniProtKB-KW"/>
</dbReference>
<feature type="domain" description="Nudix hydrolase" evidence="11">
    <location>
        <begin position="44"/>
        <end position="183"/>
    </location>
</feature>
<protein>
    <recommendedName>
        <fullName evidence="5">GDP-mannose pyrophosphatase</fullName>
    </recommendedName>
    <alternativeName>
        <fullName evidence="7">GDP-mannose hydrolase</fullName>
    </alternativeName>
    <alternativeName>
        <fullName evidence="8">GDPMK</fullName>
    </alternativeName>
</protein>
<evidence type="ECO:0000256" key="6">
    <source>
        <dbReference type="ARBA" id="ARBA00022801"/>
    </source>
</evidence>
<evidence type="ECO:0000313" key="13">
    <source>
        <dbReference type="Proteomes" id="UP000183209"/>
    </source>
</evidence>
<dbReference type="OrthoDB" id="1523642at2"/>
<evidence type="ECO:0000313" key="12">
    <source>
        <dbReference type="EMBL" id="SFT07166.1"/>
    </source>
</evidence>
<evidence type="ECO:0000256" key="2">
    <source>
        <dbReference type="ARBA" id="ARBA00001946"/>
    </source>
</evidence>
<dbReference type="GO" id="GO:0005829">
    <property type="term" value="C:cytosol"/>
    <property type="evidence" value="ECO:0007669"/>
    <property type="project" value="TreeGrafter"/>
</dbReference>
<evidence type="ECO:0000256" key="5">
    <source>
        <dbReference type="ARBA" id="ARBA00016377"/>
    </source>
</evidence>
<dbReference type="GO" id="GO:0016818">
    <property type="term" value="F:hydrolase activity, acting on acid anhydrides, in phosphorus-containing anhydrides"/>
    <property type="evidence" value="ECO:0007669"/>
    <property type="project" value="InterPro"/>
</dbReference>
<feature type="binding site" evidence="9">
    <location>
        <position position="86"/>
    </location>
    <ligand>
        <name>Mg(2+)</name>
        <dbReference type="ChEBI" id="CHEBI:18420"/>
        <label>1</label>
    </ligand>
</feature>
<evidence type="ECO:0000256" key="4">
    <source>
        <dbReference type="ARBA" id="ARBA00011738"/>
    </source>
</evidence>
<feature type="short sequence motif" description="Nudix box" evidence="10">
    <location>
        <begin position="87"/>
        <end position="108"/>
    </location>
</feature>
<evidence type="ECO:0000256" key="1">
    <source>
        <dbReference type="ARBA" id="ARBA00000847"/>
    </source>
</evidence>
<comment type="subunit">
    <text evidence="4">Homodimer.</text>
</comment>
<dbReference type="PROSITE" id="PS51462">
    <property type="entry name" value="NUDIX"/>
    <property type="match status" value="1"/>
</dbReference>
<dbReference type="NCBIfam" id="TIGR00052">
    <property type="entry name" value="nudix-type nucleoside diphosphatase, YffH/AdpP family"/>
    <property type="match status" value="1"/>
</dbReference>
<comment type="catalytic activity">
    <reaction evidence="1">
        <text>GDP-alpha-D-mannose + H2O = alpha-D-mannose 1-phosphate + GMP + 2 H(+)</text>
        <dbReference type="Rhea" id="RHEA:27978"/>
        <dbReference type="ChEBI" id="CHEBI:15377"/>
        <dbReference type="ChEBI" id="CHEBI:15378"/>
        <dbReference type="ChEBI" id="CHEBI:57527"/>
        <dbReference type="ChEBI" id="CHEBI:58115"/>
        <dbReference type="ChEBI" id="CHEBI:58409"/>
    </reaction>
</comment>
<evidence type="ECO:0000256" key="8">
    <source>
        <dbReference type="ARBA" id="ARBA00032272"/>
    </source>
</evidence>
<evidence type="ECO:0000256" key="3">
    <source>
        <dbReference type="ARBA" id="ARBA00007275"/>
    </source>
</evidence>
<dbReference type="GO" id="GO:0006753">
    <property type="term" value="P:nucleoside phosphate metabolic process"/>
    <property type="evidence" value="ECO:0007669"/>
    <property type="project" value="TreeGrafter"/>
</dbReference>
<dbReference type="AlphaFoldDB" id="A0A1I6V0P8"/>
<feature type="binding site" evidence="9">
    <location>
        <position position="154"/>
    </location>
    <ligand>
        <name>Mg(2+)</name>
        <dbReference type="ChEBI" id="CHEBI:18420"/>
        <label>1</label>
    </ligand>
</feature>